<feature type="compositionally biased region" description="Low complexity" evidence="1">
    <location>
        <begin position="1924"/>
        <end position="1938"/>
    </location>
</feature>
<feature type="region of interest" description="Disordered" evidence="1">
    <location>
        <begin position="191"/>
        <end position="212"/>
    </location>
</feature>
<keyword evidence="4" id="KW-1185">Reference proteome</keyword>
<feature type="region of interest" description="Disordered" evidence="1">
    <location>
        <begin position="846"/>
        <end position="882"/>
    </location>
</feature>
<dbReference type="PANTHER" id="PTHR16453">
    <property type="entry name" value="WD40 DOMAIN-CONTAINING PROTEIN MIO FAMILY MEMBER"/>
    <property type="match status" value="1"/>
</dbReference>
<feature type="region of interest" description="Disordered" evidence="1">
    <location>
        <begin position="252"/>
        <end position="274"/>
    </location>
</feature>
<accession>A0A0S4J7Z9</accession>
<dbReference type="EMBL" id="CYKH01001538">
    <property type="protein sequence ID" value="CUG87530.1"/>
    <property type="molecule type" value="Genomic_DNA"/>
</dbReference>
<dbReference type="Proteomes" id="UP000051952">
    <property type="component" value="Unassembled WGS sequence"/>
</dbReference>
<reference evidence="4" key="1">
    <citation type="submission" date="2015-09" db="EMBL/GenBank/DDBJ databases">
        <authorList>
            <consortium name="Pathogen Informatics"/>
        </authorList>
    </citation>
    <scope>NUCLEOTIDE SEQUENCE [LARGE SCALE GENOMIC DNA]</scope>
    <source>
        <strain evidence="4">Lake Konstanz</strain>
    </source>
</reference>
<feature type="compositionally biased region" description="Basic and acidic residues" evidence="1">
    <location>
        <begin position="194"/>
        <end position="205"/>
    </location>
</feature>
<gene>
    <name evidence="3" type="ORF">BSAL_10500</name>
</gene>
<dbReference type="PANTHER" id="PTHR16453:SF9">
    <property type="entry name" value="GATOR COMPLEX PROTEIN MIOS"/>
    <property type="match status" value="1"/>
</dbReference>
<protein>
    <recommendedName>
        <fullName evidence="2">GATOR2 complex protein MIO zinc-ribbon like domain-containing protein</fullName>
    </recommendedName>
</protein>
<dbReference type="VEuPathDB" id="TriTrypDB:BSAL_10500"/>
<feature type="domain" description="GATOR2 complex protein MIO zinc-ribbon like" evidence="2">
    <location>
        <begin position="1936"/>
        <end position="2014"/>
    </location>
</feature>
<sequence>MSCKFFLSVPETRGTFVAFTRGSVTVIEVVTTRSPTTTREEVVTPSQQHQRTPVAAPLHLSGSFSSFPRVATASSFLPFGAAAAATTAAVVAPHYEDGTSGGDPSWRFPAQPLAGSGVVAAAGGSTHTLQRFASLDSLLQFPKSPQLQPLIAHHHHRVLSHEDQRTAASTFQDFEEGDYDDMVLQLNAQSQGTHSDHVTGTHRDATSLPRGDGSIDYLHSVSASRWGGGRGTVVSPSQQQQRGVSVRTMTGNTVTTQNSDPSSGSVQFPNSSMTPSWAGVLDTFTTGRTKQRDAPGSDLLQSQMSQASFVSSRGGGGGARSHHGRVPSSPSLKLPPAYSAAGATGGASRGGTTSGNLHPRRGDVLDPSPMTLMEPAIATSHLGPKVSTPSGVGSMRIQREMAVLPIASPGGSVSLPVQVRARVVLPRSELIAVTCFAPSSPIPAATVVPAAAALRNKQQRHSGKFATSLSSLDFDQLLVAVGTKAGNLLILQCNGAANNTHRHIDDDLPLPREDITFGGSIVAKCLPPHLLLNSSNVKSSDGMNHNHQQQDSCTTIVWLRQQPFVMVGYRSGRLSWFRVSCTPPQGASSAHQQQQLMASKGAESSSSLFGEFSVEHLWTTTTSSIPSTTTSSASSGIVGVPVLSAEESTCGGVVIVTTRSDVLLLQVPRPSGPQQSTTAAGVVVHNRNFNWLQRASSMPESLQGSFLRPNMRSTESMESLDTANVFVTTPVSSTTQSAMSLFRQSAVVVNVGSVARLSTDDVLQNSTVVQKNGGDYVTCHPHLPYFAVLTRGAQKTASSGDIAGALGAGSTSPARLRGGGGGGATDSDATTTALYLQFYELRSDESSFSRRQEQPPRTFQNANASAAAARSTTSSGMQAVPIGPMRTIRERVRSDTILDASWAHTSSHTTSASPSVNNAAMRRELQLMINIADEPCVRVLTLSITTAAALTVDANVAVVVHQRSATAAVTNTSGLLFDAVNGGGPLTPTVTSKVFTTAPSPASSSNVSVCCKERIIPFVCPSPSSSANALPPPGVVIGGTTSTATTSSGVSFNNLIANVEWLSFGSSSDHHIKRAPRFAAGAGAASHIVGVGLHGELCITSVAQRTTTTYSCEDPRRLVVVAEGTTVSAFYDDDDVSNHTNEENGLGIVETEEDIAQRPPTIAEARAAVLCPTGDGRDQYATVERIMYVRAQAGFTTDTATALAAVTALEARSLGGPFVIHPSPSPALRAQVHDGPPPPTMALTILLRYLHALQTINVCRTIGSAPGILSWLANPPEHTPSVPLMAQAGLLSLCHVIEGSEAVCRCPSSLANIATTTAKGITSMRSTSAATGATTQQVFIIGPSASRGGGGGGGATSEPPMNDPRRLLLLEVLGWIPAPPPYATLLSLPSGKASQPSFSAGYFGDANSSSFYSSSSTTVTSAFGSTTTGLAASMPAFSLTSLSPKPAFRFHEGLSPWLSNKSSVERLVAQLLFYHRREEAASVLRVHHAIDDVFAPMSALLLTLPSPQTVVGGGGVDYPSSVAASTYGEINILDGLSDSIGELLASALLYATSSASTADDSHTTTSWGGGQRITGTDSPNVLLCDRIAMTILSNPDVDTALKELRACFLTSHCNFLLRLLFEGIDHNSVPIIQRYVDDTGDVQLASCLLARIGAVWHQQQPTLPTTQATHQTAAVVKGGQQQTSQQQIAATLSEADQRRNAATGWCWSSWMEAYSQFLSRRRLFVQRTILELYTKKKLLCKNVQDSLSSSLHATATASTATTQAALACVCGTPECFPSVEATIASRMKTTKKDTTVIQQNQQQHHIAPLGSLHKNWKHVDDAILHYSGRRSCSVCGESTRRSQVPLFPNAALTAKQQTRNQRGDDDGVGNGPASFRLDYDDPTHHRGNSANINNNRNQIVTRPRASSTSAAMTMSPDVTRTGDDAQSTSSSSLLILPGSGDDLPQQAATADLMMLQQQQQRQQQQLSRHGVDWMLTDAFVWCSGCGHGGHTTHLQEWFILHDQCPVGGCKCRCSAPAVS</sequence>
<dbReference type="CDD" id="cd16691">
    <property type="entry name" value="mRING-H2-C3H3C2_Mio"/>
    <property type="match status" value="1"/>
</dbReference>
<dbReference type="Pfam" id="PF17034">
    <property type="entry name" value="zinc_ribbon_16"/>
    <property type="match status" value="1"/>
</dbReference>
<dbReference type="GO" id="GO:0005737">
    <property type="term" value="C:cytoplasm"/>
    <property type="evidence" value="ECO:0007669"/>
    <property type="project" value="TreeGrafter"/>
</dbReference>
<organism evidence="3 4">
    <name type="scientific">Bodo saltans</name>
    <name type="common">Flagellated protozoan</name>
    <dbReference type="NCBI Taxonomy" id="75058"/>
    <lineage>
        <taxon>Eukaryota</taxon>
        <taxon>Discoba</taxon>
        <taxon>Euglenozoa</taxon>
        <taxon>Kinetoplastea</taxon>
        <taxon>Metakinetoplastina</taxon>
        <taxon>Eubodonida</taxon>
        <taxon>Bodonidae</taxon>
        <taxon>Bodo</taxon>
    </lineage>
</organism>
<evidence type="ECO:0000313" key="3">
    <source>
        <dbReference type="EMBL" id="CUG87530.1"/>
    </source>
</evidence>
<dbReference type="InterPro" id="IPR031488">
    <property type="entry name" value="Zn_ribbon_mio"/>
</dbReference>
<feature type="region of interest" description="Disordered" evidence="1">
    <location>
        <begin position="803"/>
        <end position="828"/>
    </location>
</feature>
<dbReference type="InterPro" id="IPR037593">
    <property type="entry name" value="MIOS/Sea4"/>
</dbReference>
<feature type="compositionally biased region" description="Low complexity" evidence="1">
    <location>
        <begin position="861"/>
        <end position="875"/>
    </location>
</feature>
<evidence type="ECO:0000256" key="1">
    <source>
        <dbReference type="SAM" id="MobiDB-lite"/>
    </source>
</evidence>
<feature type="region of interest" description="Disordered" evidence="1">
    <location>
        <begin position="306"/>
        <end position="363"/>
    </location>
</feature>
<feature type="compositionally biased region" description="Low complexity" evidence="1">
    <location>
        <begin position="1888"/>
        <end position="1916"/>
    </location>
</feature>
<evidence type="ECO:0000259" key="2">
    <source>
        <dbReference type="Pfam" id="PF17034"/>
    </source>
</evidence>
<feature type="compositionally biased region" description="Gly residues" evidence="1">
    <location>
        <begin position="343"/>
        <end position="353"/>
    </location>
</feature>
<evidence type="ECO:0000313" key="4">
    <source>
        <dbReference type="Proteomes" id="UP000051952"/>
    </source>
</evidence>
<proteinExistence type="predicted"/>
<feature type="region of interest" description="Disordered" evidence="1">
    <location>
        <begin position="1854"/>
        <end position="1938"/>
    </location>
</feature>
<name>A0A0S4J7Z9_BODSA</name>